<keyword evidence="1" id="KW-0472">Membrane</keyword>
<dbReference type="Proteomes" id="UP000295197">
    <property type="component" value="Unassembled WGS sequence"/>
</dbReference>
<evidence type="ECO:0000313" key="2">
    <source>
        <dbReference type="EMBL" id="TCV12579.1"/>
    </source>
</evidence>
<name>A0A4R3VXI9_9SPHI</name>
<reference evidence="2 3" key="1">
    <citation type="submission" date="2019-03" db="EMBL/GenBank/DDBJ databases">
        <title>Genomic Encyclopedia of Type Strains, Phase IV (KMG-IV): sequencing the most valuable type-strain genomes for metagenomic binning, comparative biology and taxonomic classification.</title>
        <authorList>
            <person name="Goeker M."/>
        </authorList>
    </citation>
    <scope>NUCLEOTIDE SEQUENCE [LARGE SCALE GENOMIC DNA]</scope>
    <source>
        <strain evidence="2 3">DSM 22362</strain>
    </source>
</reference>
<dbReference type="AlphaFoldDB" id="A0A4R3VXI9"/>
<keyword evidence="1" id="KW-0812">Transmembrane</keyword>
<comment type="caution">
    <text evidence="2">The sequence shown here is derived from an EMBL/GenBank/DDBJ whole genome shotgun (WGS) entry which is preliminary data.</text>
</comment>
<keyword evidence="1" id="KW-1133">Transmembrane helix</keyword>
<feature type="transmembrane region" description="Helical" evidence="1">
    <location>
        <begin position="17"/>
        <end position="39"/>
    </location>
</feature>
<proteinExistence type="predicted"/>
<organism evidence="2 3">
    <name type="scientific">Sphingobacterium alimentarium</name>
    <dbReference type="NCBI Taxonomy" id="797292"/>
    <lineage>
        <taxon>Bacteria</taxon>
        <taxon>Pseudomonadati</taxon>
        <taxon>Bacteroidota</taxon>
        <taxon>Sphingobacteriia</taxon>
        <taxon>Sphingobacteriales</taxon>
        <taxon>Sphingobacteriaceae</taxon>
        <taxon>Sphingobacterium</taxon>
    </lineage>
</organism>
<gene>
    <name evidence="2" type="ORF">EDC17_102331</name>
</gene>
<protein>
    <submittedName>
        <fullName evidence="2">Uncharacterized protein</fullName>
    </submittedName>
</protein>
<keyword evidence="3" id="KW-1185">Reference proteome</keyword>
<evidence type="ECO:0000256" key="1">
    <source>
        <dbReference type="SAM" id="Phobius"/>
    </source>
</evidence>
<evidence type="ECO:0000313" key="3">
    <source>
        <dbReference type="Proteomes" id="UP000295197"/>
    </source>
</evidence>
<accession>A0A4R3VXI9</accession>
<sequence>MSYNDCKHPQFNLLPDWLYNLLMWLLGIGIFTTFVDMFMG</sequence>
<dbReference type="EMBL" id="SMBZ01000023">
    <property type="protein sequence ID" value="TCV12579.1"/>
    <property type="molecule type" value="Genomic_DNA"/>
</dbReference>